<evidence type="ECO:0000313" key="5">
    <source>
        <dbReference type="Proteomes" id="UP000270046"/>
    </source>
</evidence>
<dbReference type="OrthoDB" id="1235794at2"/>
<dbReference type="AlphaFoldDB" id="A0A494W0S4"/>
<dbReference type="Proteomes" id="UP000270046">
    <property type="component" value="Chromosome"/>
</dbReference>
<dbReference type="PROSITE" id="PS00061">
    <property type="entry name" value="ADH_SHORT"/>
    <property type="match status" value="1"/>
</dbReference>
<dbReference type="NCBIfam" id="NF004824">
    <property type="entry name" value="PRK06180.1"/>
    <property type="match status" value="1"/>
</dbReference>
<dbReference type="GO" id="GO:0016491">
    <property type="term" value="F:oxidoreductase activity"/>
    <property type="evidence" value="ECO:0007669"/>
    <property type="project" value="UniProtKB-KW"/>
</dbReference>
<organism evidence="4 5">
    <name type="scientific">Mucilaginibacter celer</name>
    <dbReference type="NCBI Taxonomy" id="2305508"/>
    <lineage>
        <taxon>Bacteria</taxon>
        <taxon>Pseudomonadati</taxon>
        <taxon>Bacteroidota</taxon>
        <taxon>Sphingobacteriia</taxon>
        <taxon>Sphingobacteriales</taxon>
        <taxon>Sphingobacteriaceae</taxon>
        <taxon>Mucilaginibacter</taxon>
    </lineage>
</organism>
<comment type="similarity">
    <text evidence="1 3">Belongs to the short-chain dehydrogenases/reductases (SDR) family.</text>
</comment>
<dbReference type="InterPro" id="IPR002347">
    <property type="entry name" value="SDR_fam"/>
</dbReference>
<protein>
    <submittedName>
        <fullName evidence="4">SDR family NAD(P)-dependent oxidoreductase</fullName>
    </submittedName>
</protein>
<dbReference type="InterPro" id="IPR036291">
    <property type="entry name" value="NAD(P)-bd_dom_sf"/>
</dbReference>
<name>A0A494W0S4_9SPHI</name>
<dbReference type="Gene3D" id="3.40.50.720">
    <property type="entry name" value="NAD(P)-binding Rossmann-like Domain"/>
    <property type="match status" value="1"/>
</dbReference>
<dbReference type="PANTHER" id="PTHR43976:SF16">
    <property type="entry name" value="SHORT-CHAIN DEHYDROGENASE_REDUCTASE FAMILY PROTEIN"/>
    <property type="match status" value="1"/>
</dbReference>
<dbReference type="InterPro" id="IPR020904">
    <property type="entry name" value="Sc_DH/Rdtase_CS"/>
</dbReference>
<evidence type="ECO:0000256" key="3">
    <source>
        <dbReference type="RuleBase" id="RU000363"/>
    </source>
</evidence>
<gene>
    <name evidence="4" type="ORF">HYN43_019300</name>
</gene>
<sequence>MSKKVWLITGCSTGFGRELAKLVLELGYKAGVASRNTDDVKDIVEAYPETAVALKLDVTKPDEIKTAVETVQQKFGTIDVLVNNAGIGYFGAIEESEEDEVRRMFEINFFGLANVTKAVLPIMRAQRSGHVVNVASIGGLVAFPAVGFYNATKFAVDGYSEALAKETKHLGIKVTVIAPSGFRTDWAGRSANNSKIVIDDYKETAGTNKNNIRGYSGKQPGDPERAAKAIVAAVEAENPPLRLLLGKAALKGARNKLQELQKDFDAWEDTTTGADFPEGE</sequence>
<dbReference type="InterPro" id="IPR051911">
    <property type="entry name" value="SDR_oxidoreductase"/>
</dbReference>
<accession>A0A494W0S4</accession>
<dbReference type="CDD" id="cd05374">
    <property type="entry name" value="17beta-HSD-like_SDR_c"/>
    <property type="match status" value="1"/>
</dbReference>
<dbReference type="Pfam" id="PF00106">
    <property type="entry name" value="adh_short"/>
    <property type="match status" value="1"/>
</dbReference>
<evidence type="ECO:0000256" key="2">
    <source>
        <dbReference type="ARBA" id="ARBA00023002"/>
    </source>
</evidence>
<dbReference type="RefSeq" id="WP_119410896.1">
    <property type="nucleotide sequence ID" value="NZ_CP032869.1"/>
</dbReference>
<dbReference type="PANTHER" id="PTHR43976">
    <property type="entry name" value="SHORT CHAIN DEHYDROGENASE"/>
    <property type="match status" value="1"/>
</dbReference>
<dbReference type="PRINTS" id="PR00080">
    <property type="entry name" value="SDRFAMILY"/>
</dbReference>
<keyword evidence="5" id="KW-1185">Reference proteome</keyword>
<dbReference type="NCBIfam" id="NF006114">
    <property type="entry name" value="PRK08263.1"/>
    <property type="match status" value="1"/>
</dbReference>
<evidence type="ECO:0000256" key="1">
    <source>
        <dbReference type="ARBA" id="ARBA00006484"/>
    </source>
</evidence>
<dbReference type="SUPFAM" id="SSF51735">
    <property type="entry name" value="NAD(P)-binding Rossmann-fold domains"/>
    <property type="match status" value="1"/>
</dbReference>
<dbReference type="PRINTS" id="PR00081">
    <property type="entry name" value="GDHRDH"/>
</dbReference>
<dbReference type="KEGG" id="muh:HYN43_019300"/>
<keyword evidence="2" id="KW-0560">Oxidoreductase</keyword>
<proteinExistence type="inferred from homology"/>
<evidence type="ECO:0000313" key="4">
    <source>
        <dbReference type="EMBL" id="AYL97323.1"/>
    </source>
</evidence>
<reference evidence="4 5" key="1">
    <citation type="submission" date="2018-10" db="EMBL/GenBank/DDBJ databases">
        <title>Genome sequencing of Mucilaginibacter sp. HYN0043.</title>
        <authorList>
            <person name="Kim M."/>
            <person name="Yi H."/>
        </authorList>
    </citation>
    <scope>NUCLEOTIDE SEQUENCE [LARGE SCALE GENOMIC DNA]</scope>
    <source>
        <strain evidence="4 5">HYN0043</strain>
    </source>
</reference>
<dbReference type="EMBL" id="CP032869">
    <property type="protein sequence ID" value="AYL97323.1"/>
    <property type="molecule type" value="Genomic_DNA"/>
</dbReference>